<reference evidence="8 9" key="1">
    <citation type="submission" date="2016-10" db="EMBL/GenBank/DDBJ databases">
        <authorList>
            <person name="Varghese N."/>
            <person name="Submissions S."/>
        </authorList>
    </citation>
    <scope>NUCLEOTIDE SEQUENCE [LARGE SCALE GENOMIC DNA]</scope>
    <source>
        <strain evidence="8 9">DSM 20748</strain>
    </source>
</reference>
<evidence type="ECO:0000256" key="5">
    <source>
        <dbReference type="ARBA" id="ARBA00029491"/>
    </source>
</evidence>
<dbReference type="SFLD" id="SFLDS00001">
    <property type="entry name" value="Enolase"/>
    <property type="match status" value="1"/>
</dbReference>
<dbReference type="InterPro" id="IPR036849">
    <property type="entry name" value="Enolase-like_C_sf"/>
</dbReference>
<dbReference type="RefSeq" id="WP_245698794.1">
    <property type="nucleotide sequence ID" value="NZ_FNOS01000004.1"/>
</dbReference>
<dbReference type="SUPFAM" id="SSF51604">
    <property type="entry name" value="Enolase C-terminal domain-like"/>
    <property type="match status" value="1"/>
</dbReference>
<dbReference type="PANTHER" id="PTHR48073">
    <property type="entry name" value="O-SUCCINYLBENZOATE SYNTHASE-RELATED"/>
    <property type="match status" value="1"/>
</dbReference>
<dbReference type="Gene3D" id="3.30.390.10">
    <property type="entry name" value="Enolase-like, N-terminal domain"/>
    <property type="match status" value="1"/>
</dbReference>
<accession>A0A1H3GIY3</accession>
<keyword evidence="9" id="KW-1185">Reference proteome</keyword>
<dbReference type="Gene3D" id="3.20.20.120">
    <property type="entry name" value="Enolase-like C-terminal domain"/>
    <property type="match status" value="1"/>
</dbReference>
<dbReference type="Pfam" id="PF02746">
    <property type="entry name" value="MR_MLE_N"/>
    <property type="match status" value="1"/>
</dbReference>
<protein>
    <recommendedName>
        <fullName evidence="5 6">o-succinylbenzoate synthase</fullName>
        <ecNumber evidence="5 6">4.2.1.113</ecNumber>
    </recommendedName>
</protein>
<organism evidence="8 9">
    <name type="scientific">Salimicrobium album</name>
    <dbReference type="NCBI Taxonomy" id="50717"/>
    <lineage>
        <taxon>Bacteria</taxon>
        <taxon>Bacillati</taxon>
        <taxon>Bacillota</taxon>
        <taxon>Bacilli</taxon>
        <taxon>Bacillales</taxon>
        <taxon>Bacillaceae</taxon>
        <taxon>Salimicrobium</taxon>
    </lineage>
</organism>
<dbReference type="Pfam" id="PF13378">
    <property type="entry name" value="MR_MLE_C"/>
    <property type="match status" value="1"/>
</dbReference>
<comment type="cofactor">
    <cofactor evidence="1">
        <name>a divalent metal cation</name>
        <dbReference type="ChEBI" id="CHEBI:60240"/>
    </cofactor>
</comment>
<keyword evidence="3" id="KW-0460">Magnesium</keyword>
<dbReference type="InterPro" id="IPR029065">
    <property type="entry name" value="Enolase_C-like"/>
</dbReference>
<evidence type="ECO:0000256" key="2">
    <source>
        <dbReference type="ARBA" id="ARBA00022723"/>
    </source>
</evidence>
<evidence type="ECO:0000313" key="8">
    <source>
        <dbReference type="EMBL" id="SDY03020.1"/>
    </source>
</evidence>
<proteinExistence type="predicted"/>
<dbReference type="InterPro" id="IPR029017">
    <property type="entry name" value="Enolase-like_N"/>
</dbReference>
<sequence length="358" mass="39982">MKLNKAVLHRVEVPMKAPFTTAHGAIGSREVIIVEVEDDKGERGYGEIAAFPSPFYTEETVTTAWHIAKDFLLPSLNGKDATRIFRTVQGHPMAKAGIEQALFDLKAKREGRSLSEYIGGTRKEVAAGGVISLSGDPKKELRTLKQAGFQRAKVKVERGREKEQLQALREEDASFPLMIDGNGAYESPDELLPLDEFKLLMIEQPFRSGDFRKHRHLQKKMNTPICLDESIRSFEDAVQAMEFKACRILNVKLSRVGGWSEALQIHDRAVNEDMPLWCGGMVETGIGKAHSLALASLPNFTLPGDLSGSDRYFEKDIIKDPISLEGGFIRVPEGPGIGVEPDFGYMESVTKDRWFQRY</sequence>
<comment type="caution">
    <text evidence="8">The sequence shown here is derived from an EMBL/GenBank/DDBJ whole genome shotgun (WGS) entry which is preliminary data.</text>
</comment>
<dbReference type="SFLD" id="SFLDG00180">
    <property type="entry name" value="muconate_cycloisomerase"/>
    <property type="match status" value="1"/>
</dbReference>
<dbReference type="SFLD" id="SFLDF00009">
    <property type="entry name" value="o-succinylbenzoate_synthase"/>
    <property type="match status" value="1"/>
</dbReference>
<dbReference type="InterPro" id="IPR013342">
    <property type="entry name" value="Mandelate_racemase_C"/>
</dbReference>
<evidence type="ECO:0000256" key="6">
    <source>
        <dbReference type="NCBIfam" id="TIGR01928"/>
    </source>
</evidence>
<dbReference type="PANTHER" id="PTHR48073:SF5">
    <property type="entry name" value="O-SUCCINYLBENZOATE SYNTHASE"/>
    <property type="match status" value="1"/>
</dbReference>
<keyword evidence="4" id="KW-0456">Lyase</keyword>
<dbReference type="SMART" id="SM00922">
    <property type="entry name" value="MR_MLE"/>
    <property type="match status" value="1"/>
</dbReference>
<evidence type="ECO:0000256" key="4">
    <source>
        <dbReference type="ARBA" id="ARBA00023239"/>
    </source>
</evidence>
<feature type="domain" description="Mandelate racemase/muconate lactonizing enzyme C-terminal" evidence="7">
    <location>
        <begin position="134"/>
        <end position="224"/>
    </location>
</feature>
<name>A0A1H3GIY3_9BACI</name>
<evidence type="ECO:0000313" key="9">
    <source>
        <dbReference type="Proteomes" id="UP000198647"/>
    </source>
</evidence>
<keyword evidence="2" id="KW-0479">Metal-binding</keyword>
<evidence type="ECO:0000259" key="7">
    <source>
        <dbReference type="SMART" id="SM00922"/>
    </source>
</evidence>
<dbReference type="InterPro" id="IPR010197">
    <property type="entry name" value="OSBS/NAAAR"/>
</dbReference>
<dbReference type="Proteomes" id="UP000198647">
    <property type="component" value="Unassembled WGS sequence"/>
</dbReference>
<dbReference type="InterPro" id="IPR013341">
    <property type="entry name" value="Mandelate_racemase_N_dom"/>
</dbReference>
<evidence type="ECO:0000256" key="1">
    <source>
        <dbReference type="ARBA" id="ARBA00001968"/>
    </source>
</evidence>
<dbReference type="EMBL" id="FNOS01000004">
    <property type="protein sequence ID" value="SDY03020.1"/>
    <property type="molecule type" value="Genomic_DNA"/>
</dbReference>
<dbReference type="NCBIfam" id="TIGR01928">
    <property type="entry name" value="menC_lowGC_arch"/>
    <property type="match status" value="1"/>
</dbReference>
<dbReference type="EC" id="4.2.1.113" evidence="5 6"/>
<evidence type="ECO:0000256" key="3">
    <source>
        <dbReference type="ARBA" id="ARBA00022842"/>
    </source>
</evidence>
<gene>
    <name evidence="8" type="ORF">SAMN04488081_1947</name>
</gene>
<dbReference type="SUPFAM" id="SSF54826">
    <property type="entry name" value="Enolase N-terminal domain-like"/>
    <property type="match status" value="1"/>
</dbReference>